<feature type="domain" description="Mammalian cell entry C-terminal" evidence="2">
    <location>
        <begin position="122"/>
        <end position="306"/>
    </location>
</feature>
<dbReference type="InterPro" id="IPR052336">
    <property type="entry name" value="MlaD_Phospholipid_Transporter"/>
</dbReference>
<dbReference type="AlphaFoldDB" id="A0A5N0VG10"/>
<evidence type="ECO:0000259" key="1">
    <source>
        <dbReference type="Pfam" id="PF02470"/>
    </source>
</evidence>
<dbReference type="Proteomes" id="UP000319769">
    <property type="component" value="Unassembled WGS sequence"/>
</dbReference>
<name>A0A5N0VG10_9PSEU</name>
<reference evidence="3" key="1">
    <citation type="submission" date="2019-09" db="EMBL/GenBank/DDBJ databases">
        <authorList>
            <person name="Teo W.F.A."/>
            <person name="Duangmal K."/>
        </authorList>
    </citation>
    <scope>NUCLEOTIDE SEQUENCE [LARGE SCALE GENOMIC DNA]</scope>
    <source>
        <strain evidence="3">K81G1</strain>
    </source>
</reference>
<evidence type="ECO:0000259" key="2">
    <source>
        <dbReference type="Pfam" id="PF11887"/>
    </source>
</evidence>
<dbReference type="GO" id="GO:0005576">
    <property type="term" value="C:extracellular region"/>
    <property type="evidence" value="ECO:0007669"/>
    <property type="project" value="TreeGrafter"/>
</dbReference>
<feature type="domain" description="Mce/MlaD" evidence="1">
    <location>
        <begin position="45"/>
        <end position="117"/>
    </location>
</feature>
<keyword evidence="4" id="KW-1185">Reference proteome</keyword>
<dbReference type="InterPro" id="IPR005693">
    <property type="entry name" value="Mce"/>
</dbReference>
<sequence>MLIMKKRFRELDPRKVGVAGLLLVVVLLVLALTSGTIYRSLTSASYSAVFTEAAGLASGAEVRIGGLAVGEVDSVELEGGHVRVKFSVQGPGNLGEQTGAAIKTATPLGVKFLAVLPSGTGQLASGAEIPLSRTSSPYDLAGVLGQLTQRTQQLDTGKLATALDTVATTLRDTPQDLRNALDGVNRLAGTVSEEDQGLRDLLSRANTVTGVLAQRNRELSQLFDDGNLLLGELNQRKDVIAQVLSSTTTMLDQLSGLVHDNQQQLRPALDQLRGVVDLLNSDNQLFGSVLQGLNIYAGSLGESVGGGPWFYGFIPDLPPTNIVPLLPDVLKAVGP</sequence>
<organism evidence="3 4">
    <name type="scientific">Amycolatopsis acidicola</name>
    <dbReference type="NCBI Taxonomy" id="2596893"/>
    <lineage>
        <taxon>Bacteria</taxon>
        <taxon>Bacillati</taxon>
        <taxon>Actinomycetota</taxon>
        <taxon>Actinomycetes</taxon>
        <taxon>Pseudonocardiales</taxon>
        <taxon>Pseudonocardiaceae</taxon>
        <taxon>Amycolatopsis</taxon>
    </lineage>
</organism>
<dbReference type="EMBL" id="VMNW02000009">
    <property type="protein sequence ID" value="KAA9163652.1"/>
    <property type="molecule type" value="Genomic_DNA"/>
</dbReference>
<dbReference type="InterPro" id="IPR024516">
    <property type="entry name" value="Mce_C"/>
</dbReference>
<accession>A0A5N0VG10</accession>
<dbReference type="Pfam" id="PF02470">
    <property type="entry name" value="MlaD"/>
    <property type="match status" value="1"/>
</dbReference>
<dbReference type="NCBIfam" id="TIGR00996">
    <property type="entry name" value="Mtu_fam_mce"/>
    <property type="match status" value="1"/>
</dbReference>
<protein>
    <submittedName>
        <fullName evidence="3">MCE family protein</fullName>
    </submittedName>
</protein>
<proteinExistence type="predicted"/>
<dbReference type="PANTHER" id="PTHR33371:SF18">
    <property type="entry name" value="MCE-FAMILY PROTEIN MCE3C"/>
    <property type="match status" value="1"/>
</dbReference>
<gene>
    <name evidence="3" type="ORF">FPZ12_009130</name>
</gene>
<dbReference type="PANTHER" id="PTHR33371">
    <property type="entry name" value="INTERMEMBRANE PHOSPHOLIPID TRANSPORT SYSTEM BINDING PROTEIN MLAD-RELATED"/>
    <property type="match status" value="1"/>
</dbReference>
<evidence type="ECO:0000313" key="3">
    <source>
        <dbReference type="EMBL" id="KAA9163652.1"/>
    </source>
</evidence>
<comment type="caution">
    <text evidence="3">The sequence shown here is derived from an EMBL/GenBank/DDBJ whole genome shotgun (WGS) entry which is preliminary data.</text>
</comment>
<evidence type="ECO:0000313" key="4">
    <source>
        <dbReference type="Proteomes" id="UP000319769"/>
    </source>
</evidence>
<dbReference type="RefSeq" id="WP_144760598.1">
    <property type="nucleotide sequence ID" value="NZ_VMNW02000009.1"/>
</dbReference>
<dbReference type="InterPro" id="IPR003399">
    <property type="entry name" value="Mce/MlaD"/>
</dbReference>
<dbReference type="Pfam" id="PF11887">
    <property type="entry name" value="Mce4_CUP1"/>
    <property type="match status" value="1"/>
</dbReference>
<dbReference type="PRINTS" id="PR01782">
    <property type="entry name" value="MCEVIRFACTOR"/>
</dbReference>
<dbReference type="OrthoDB" id="5241191at2"/>